<accession>A0ABN1IKN5</accession>
<reference evidence="3 4" key="1">
    <citation type="journal article" date="2019" name="Int. J. Syst. Evol. Microbiol.">
        <title>The Global Catalogue of Microorganisms (GCM) 10K type strain sequencing project: providing services to taxonomists for standard genome sequencing and annotation.</title>
        <authorList>
            <consortium name="The Broad Institute Genomics Platform"/>
            <consortium name="The Broad Institute Genome Sequencing Center for Infectious Disease"/>
            <person name="Wu L."/>
            <person name="Ma J."/>
        </authorList>
    </citation>
    <scope>NUCLEOTIDE SEQUENCE [LARGE SCALE GENOMIC DNA]</scope>
    <source>
        <strain evidence="3 4">JCM 1405</strain>
    </source>
</reference>
<keyword evidence="1" id="KW-1133">Transmembrane helix</keyword>
<name>A0ABN1IKN5_9CLOT</name>
<dbReference type="InterPro" id="IPR028102">
    <property type="entry name" value="DUF4652"/>
</dbReference>
<feature type="domain" description="Putative zinc-finger" evidence="2">
    <location>
        <begin position="3"/>
        <end position="37"/>
    </location>
</feature>
<gene>
    <name evidence="3" type="ORF">GCM10008905_00530</name>
</gene>
<dbReference type="Pfam" id="PF13490">
    <property type="entry name" value="zf-HC2"/>
    <property type="match status" value="1"/>
</dbReference>
<dbReference type="RefSeq" id="WP_343765187.1">
    <property type="nucleotide sequence ID" value="NZ_BAAACF010000001.1"/>
</dbReference>
<comment type="caution">
    <text evidence="3">The sequence shown here is derived from an EMBL/GenBank/DDBJ whole genome shotgun (WGS) entry which is preliminary data.</text>
</comment>
<evidence type="ECO:0000256" key="1">
    <source>
        <dbReference type="SAM" id="Phobius"/>
    </source>
</evidence>
<feature type="transmembrane region" description="Helical" evidence="1">
    <location>
        <begin position="96"/>
        <end position="113"/>
    </location>
</feature>
<organism evidence="3 4">
    <name type="scientific">Clostridium malenominatum</name>
    <dbReference type="NCBI Taxonomy" id="1539"/>
    <lineage>
        <taxon>Bacteria</taxon>
        <taxon>Bacillati</taxon>
        <taxon>Bacillota</taxon>
        <taxon>Clostridia</taxon>
        <taxon>Eubacteriales</taxon>
        <taxon>Clostridiaceae</taxon>
        <taxon>Clostridium</taxon>
    </lineage>
</organism>
<dbReference type="Pfam" id="PF15525">
    <property type="entry name" value="DUF4652"/>
    <property type="match status" value="1"/>
</dbReference>
<dbReference type="EMBL" id="BAAACF010000001">
    <property type="protein sequence ID" value="GAA0716279.1"/>
    <property type="molecule type" value="Genomic_DNA"/>
</dbReference>
<evidence type="ECO:0000313" key="4">
    <source>
        <dbReference type="Proteomes" id="UP001500339"/>
    </source>
</evidence>
<dbReference type="Gene3D" id="2.40.128.660">
    <property type="entry name" value="Uncharacterised protein PF15525, DUF4652"/>
    <property type="match status" value="1"/>
</dbReference>
<keyword evidence="1" id="KW-0472">Membrane</keyword>
<dbReference type="Proteomes" id="UP001500339">
    <property type="component" value="Unassembled WGS sequence"/>
</dbReference>
<evidence type="ECO:0000313" key="3">
    <source>
        <dbReference type="EMBL" id="GAA0716279.1"/>
    </source>
</evidence>
<keyword evidence="1" id="KW-0812">Transmembrane</keyword>
<evidence type="ECO:0000259" key="2">
    <source>
        <dbReference type="Pfam" id="PF13490"/>
    </source>
</evidence>
<proteinExistence type="predicted"/>
<keyword evidence="4" id="KW-1185">Reference proteome</keyword>
<protein>
    <recommendedName>
        <fullName evidence="2">Putative zinc-finger domain-containing protein</fullName>
    </recommendedName>
</protein>
<sequence length="326" mass="37369">MNCNIVTKKIYDFLEGSVSHDLHEAIENHLKECESCRSIYEEEKALEELIKASLSVEDIEFKSSRAEIMKSIDKDRYGKGFGKKLIFHFKKYNKQYLASVACLALFISMSPLVKNKSNVKVKMAAEDSSRNADMQKSFNMKNIEVKEMALDTTAFFSEQVQFSKEEVKDEKSINFNTPWVESPNKTLSASIEGRGPYGGEEGIATVVIKDSTNKKTWKYSLIPGEKQITPKYIQWLDDENLFVIIGFPFGTISRGGNLYLLNVPTDKNYIIYETGDDKKEVTSLQKINREGMIDLKLELNVYEDDEFNKSHKETVTLENFKVIFDK</sequence>
<dbReference type="InterPro" id="IPR027383">
    <property type="entry name" value="Znf_put"/>
</dbReference>